<feature type="coiled-coil region" evidence="5">
    <location>
        <begin position="581"/>
        <end position="629"/>
    </location>
</feature>
<dbReference type="Pfam" id="PF01753">
    <property type="entry name" value="zf-MYND"/>
    <property type="match status" value="1"/>
</dbReference>
<evidence type="ECO:0000256" key="2">
    <source>
        <dbReference type="ARBA" id="ARBA00022771"/>
    </source>
</evidence>
<dbReference type="SUPFAM" id="SSF57850">
    <property type="entry name" value="RING/U-box"/>
    <property type="match status" value="1"/>
</dbReference>
<name>A0AA39JLQ1_9AGAR</name>
<feature type="domain" description="MYND-type" evidence="8">
    <location>
        <begin position="318"/>
        <end position="360"/>
    </location>
</feature>
<keyword evidence="10" id="KW-1185">Reference proteome</keyword>
<evidence type="ECO:0000256" key="1">
    <source>
        <dbReference type="ARBA" id="ARBA00022723"/>
    </source>
</evidence>
<evidence type="ECO:0008006" key="11">
    <source>
        <dbReference type="Google" id="ProtNLM"/>
    </source>
</evidence>
<evidence type="ECO:0000256" key="3">
    <source>
        <dbReference type="ARBA" id="ARBA00022833"/>
    </source>
</evidence>
<accession>A0AA39JLQ1</accession>
<evidence type="ECO:0000313" key="9">
    <source>
        <dbReference type="EMBL" id="KAK0445072.1"/>
    </source>
</evidence>
<evidence type="ECO:0000313" key="10">
    <source>
        <dbReference type="Proteomes" id="UP001175226"/>
    </source>
</evidence>
<feature type="domain" description="RING-type" evidence="7">
    <location>
        <begin position="651"/>
        <end position="690"/>
    </location>
</feature>
<dbReference type="Proteomes" id="UP001175226">
    <property type="component" value="Unassembled WGS sequence"/>
</dbReference>
<evidence type="ECO:0000256" key="5">
    <source>
        <dbReference type="SAM" id="Coils"/>
    </source>
</evidence>
<dbReference type="GO" id="GO:0008270">
    <property type="term" value="F:zinc ion binding"/>
    <property type="evidence" value="ECO:0007669"/>
    <property type="project" value="UniProtKB-KW"/>
</dbReference>
<feature type="region of interest" description="Disordered" evidence="6">
    <location>
        <begin position="717"/>
        <end position="741"/>
    </location>
</feature>
<keyword evidence="5" id="KW-0175">Coiled coil</keyword>
<evidence type="ECO:0000256" key="4">
    <source>
        <dbReference type="PROSITE-ProRule" id="PRU00134"/>
    </source>
</evidence>
<dbReference type="Gene3D" id="6.10.140.2220">
    <property type="match status" value="1"/>
</dbReference>
<protein>
    <recommendedName>
        <fullName evidence="11">MYND-type domain-containing protein</fullName>
    </recommendedName>
</protein>
<evidence type="ECO:0000256" key="6">
    <source>
        <dbReference type="SAM" id="MobiDB-lite"/>
    </source>
</evidence>
<dbReference type="InterPro" id="IPR002893">
    <property type="entry name" value="Znf_MYND"/>
</dbReference>
<keyword evidence="3" id="KW-0862">Zinc</keyword>
<dbReference type="AlphaFoldDB" id="A0AA39JLQ1"/>
<dbReference type="EMBL" id="JAUEPT010000017">
    <property type="protein sequence ID" value="KAK0445072.1"/>
    <property type="molecule type" value="Genomic_DNA"/>
</dbReference>
<dbReference type="PROSITE" id="PS00518">
    <property type="entry name" value="ZF_RING_1"/>
    <property type="match status" value="1"/>
</dbReference>
<gene>
    <name evidence="9" type="ORF">EV421DRAFT_1734786</name>
</gene>
<sequence>MSYNQVWPIKRVVDAISTHKMLVQDIPVLLNQSSRRLSRISLPVDAGDAHSNVLSVIDICKTLSCECERSPMHLTSPVRHLQRFWRIFRPWAEFALSQYIIGQAETPSDHTWHFIDPNGNATTVALSIVHLLGILSSSATVCHDMVGQSSFCVTCVKAWLIVLPHPAFVQELYEVVADLSEIDTNKIDAQVREIVPTVPSSVLNTFISEYPASICPSQQDLLDSIQKAVKIISLSDLDTVMKAHFDDFIVHIFGFLQGALIYLPVLRQVRRCLQAVEYLGSPHAHFSIAWAWSRLQDACTLYGSLYETRRANCWCSYSEVCTFRSVAPKYWSCCSSCGDVIYCSKQCQKAHWCSGHREDCKPQAENTPLSLKLKYHCFMKAVTTLELTKLQHLVKSQRYGFQGTIVFRWKEQDESRWNTDQSYMVEVLALGATFEINEGRKSKPKLSHIDWDIIWLIATHLATDKIQDTKWHTLATPFPDILQNVINICNGYIYQLWLGARVNSHTNPGAQTELGMLSVGTVMHRCGKARLSNTIRSQSVIIIKNDMPVRFYSNERRTKRKPVLPSGDVIVISSDEEEEPRTKKIKKLLKLEGEVKTLKKENIKAKQAQQKAEEQLARYEEEIQEIRMSKADCPTVDISELDHDVTCEILCGHIYCQECIETWFSKTLENHWHDNPGYRYGPVHTCPACRKPVMNCPAEVYKMKSIVRAVAAAQGESSLRRGANKRGDANLPGGPDPWDPYFLPALQST</sequence>
<evidence type="ECO:0000259" key="8">
    <source>
        <dbReference type="PROSITE" id="PS50865"/>
    </source>
</evidence>
<reference evidence="9" key="1">
    <citation type="submission" date="2023-06" db="EMBL/GenBank/DDBJ databases">
        <authorList>
            <consortium name="Lawrence Berkeley National Laboratory"/>
            <person name="Ahrendt S."/>
            <person name="Sahu N."/>
            <person name="Indic B."/>
            <person name="Wong-Bajracharya J."/>
            <person name="Merenyi Z."/>
            <person name="Ke H.-M."/>
            <person name="Monk M."/>
            <person name="Kocsube S."/>
            <person name="Drula E."/>
            <person name="Lipzen A."/>
            <person name="Balint B."/>
            <person name="Henrissat B."/>
            <person name="Andreopoulos B."/>
            <person name="Martin F.M."/>
            <person name="Harder C.B."/>
            <person name="Rigling D."/>
            <person name="Ford K.L."/>
            <person name="Foster G.D."/>
            <person name="Pangilinan J."/>
            <person name="Papanicolaou A."/>
            <person name="Barry K."/>
            <person name="LaButti K."/>
            <person name="Viragh M."/>
            <person name="Koriabine M."/>
            <person name="Yan M."/>
            <person name="Riley R."/>
            <person name="Champramary S."/>
            <person name="Plett K.L."/>
            <person name="Tsai I.J."/>
            <person name="Slot J."/>
            <person name="Sipos G."/>
            <person name="Plett J."/>
            <person name="Nagy L.G."/>
            <person name="Grigoriev I.V."/>
        </authorList>
    </citation>
    <scope>NUCLEOTIDE SEQUENCE</scope>
    <source>
        <strain evidence="9">FPL87.14</strain>
    </source>
</reference>
<dbReference type="InterPro" id="IPR001841">
    <property type="entry name" value="Znf_RING"/>
</dbReference>
<comment type="caution">
    <text evidence="9">The sequence shown here is derived from an EMBL/GenBank/DDBJ whole genome shotgun (WGS) entry which is preliminary data.</text>
</comment>
<evidence type="ECO:0000259" key="7">
    <source>
        <dbReference type="PROSITE" id="PS50089"/>
    </source>
</evidence>
<dbReference type="PROSITE" id="PS50865">
    <property type="entry name" value="ZF_MYND_2"/>
    <property type="match status" value="1"/>
</dbReference>
<dbReference type="InterPro" id="IPR017907">
    <property type="entry name" value="Znf_RING_CS"/>
</dbReference>
<proteinExistence type="predicted"/>
<keyword evidence="1" id="KW-0479">Metal-binding</keyword>
<dbReference type="PROSITE" id="PS50089">
    <property type="entry name" value="ZF_RING_2"/>
    <property type="match status" value="1"/>
</dbReference>
<keyword evidence="2 4" id="KW-0863">Zinc-finger</keyword>
<dbReference type="SUPFAM" id="SSF144232">
    <property type="entry name" value="HIT/MYND zinc finger-like"/>
    <property type="match status" value="1"/>
</dbReference>
<organism evidence="9 10">
    <name type="scientific">Armillaria borealis</name>
    <dbReference type="NCBI Taxonomy" id="47425"/>
    <lineage>
        <taxon>Eukaryota</taxon>
        <taxon>Fungi</taxon>
        <taxon>Dikarya</taxon>
        <taxon>Basidiomycota</taxon>
        <taxon>Agaricomycotina</taxon>
        <taxon>Agaricomycetes</taxon>
        <taxon>Agaricomycetidae</taxon>
        <taxon>Agaricales</taxon>
        <taxon>Marasmiineae</taxon>
        <taxon>Physalacriaceae</taxon>
        <taxon>Armillaria</taxon>
    </lineage>
</organism>
<dbReference type="Gene3D" id="3.30.40.10">
    <property type="entry name" value="Zinc/RING finger domain, C3HC4 (zinc finger)"/>
    <property type="match status" value="1"/>
</dbReference>
<dbReference type="InterPro" id="IPR013083">
    <property type="entry name" value="Znf_RING/FYVE/PHD"/>
</dbReference>